<evidence type="ECO:0000313" key="2">
    <source>
        <dbReference type="EMBL" id="GIG01481.1"/>
    </source>
</evidence>
<name>A0A8J3P4R0_9ACTN</name>
<accession>A0A8J3P4R0</accession>
<keyword evidence="3" id="KW-1185">Reference proteome</keyword>
<dbReference type="EMBL" id="BONH01000039">
    <property type="protein sequence ID" value="GIG01481.1"/>
    <property type="molecule type" value="Genomic_DNA"/>
</dbReference>
<reference evidence="2 3" key="1">
    <citation type="submission" date="2021-01" db="EMBL/GenBank/DDBJ databases">
        <title>Whole genome shotgun sequence of Catellatospora citrea NBRC 14495.</title>
        <authorList>
            <person name="Komaki H."/>
            <person name="Tamura T."/>
        </authorList>
    </citation>
    <scope>NUCLEOTIDE SEQUENCE [LARGE SCALE GENOMIC DNA]</scope>
    <source>
        <strain evidence="2 3">NBRC 14495</strain>
    </source>
</reference>
<feature type="region of interest" description="Disordered" evidence="1">
    <location>
        <begin position="35"/>
        <end position="69"/>
    </location>
</feature>
<comment type="caution">
    <text evidence="2">The sequence shown here is derived from an EMBL/GenBank/DDBJ whole genome shotgun (WGS) entry which is preliminary data.</text>
</comment>
<dbReference type="Proteomes" id="UP000659904">
    <property type="component" value="Unassembled WGS sequence"/>
</dbReference>
<feature type="compositionally biased region" description="Low complexity" evidence="1">
    <location>
        <begin position="53"/>
        <end position="63"/>
    </location>
</feature>
<protein>
    <submittedName>
        <fullName evidence="2">Uncharacterized protein</fullName>
    </submittedName>
</protein>
<dbReference type="AlphaFoldDB" id="A0A8J3P4R0"/>
<evidence type="ECO:0000256" key="1">
    <source>
        <dbReference type="SAM" id="MobiDB-lite"/>
    </source>
</evidence>
<proteinExistence type="predicted"/>
<evidence type="ECO:0000313" key="3">
    <source>
        <dbReference type="Proteomes" id="UP000659904"/>
    </source>
</evidence>
<gene>
    <name evidence="2" type="ORF">Cci01nite_65740</name>
</gene>
<sequence length="69" mass="7569">MTRPPQLNHAERDKRDSALWDGSRISLVGPTEWHSIGHSAKDVPFPRVPPPAGAVRRPVAPIPKGDVSR</sequence>
<organism evidence="2 3">
    <name type="scientific">Catellatospora citrea</name>
    <dbReference type="NCBI Taxonomy" id="53366"/>
    <lineage>
        <taxon>Bacteria</taxon>
        <taxon>Bacillati</taxon>
        <taxon>Actinomycetota</taxon>
        <taxon>Actinomycetes</taxon>
        <taxon>Micromonosporales</taxon>
        <taxon>Micromonosporaceae</taxon>
        <taxon>Catellatospora</taxon>
    </lineage>
</organism>